<evidence type="ECO:0000313" key="3">
    <source>
        <dbReference type="Proteomes" id="UP000306113"/>
    </source>
</evidence>
<dbReference type="InterPro" id="IPR021529">
    <property type="entry name" value="DUF2798"/>
</dbReference>
<keyword evidence="1" id="KW-1133">Transmembrane helix</keyword>
<evidence type="ECO:0000256" key="1">
    <source>
        <dbReference type="SAM" id="Phobius"/>
    </source>
</evidence>
<feature type="transmembrane region" description="Helical" evidence="1">
    <location>
        <begin position="12"/>
        <end position="33"/>
    </location>
</feature>
<name>A0A4S3MD38_9RHOB</name>
<keyword evidence="1" id="KW-0812">Transmembrane</keyword>
<dbReference type="OrthoDB" id="7159403at2"/>
<reference evidence="2 3" key="1">
    <citation type="submission" date="2019-04" db="EMBL/GenBank/DDBJ databases">
        <title>Draft genome sequence of Youngimonas vesicularis.</title>
        <authorList>
            <person name="Hameed A."/>
        </authorList>
    </citation>
    <scope>NUCLEOTIDE SEQUENCE [LARGE SCALE GENOMIC DNA]</scope>
    <source>
        <strain evidence="2 3">CC-AMW-E</strain>
    </source>
</reference>
<gene>
    <name evidence="2" type="ORF">E7681_01330</name>
</gene>
<dbReference type="RefSeq" id="WP_136337455.1">
    <property type="nucleotide sequence ID" value="NZ_SSMD01000001.1"/>
</dbReference>
<organism evidence="2 3">
    <name type="scientific">Thalassobius vesicularis</name>
    <dbReference type="NCBI Taxonomy" id="1294297"/>
    <lineage>
        <taxon>Bacteria</taxon>
        <taxon>Pseudomonadati</taxon>
        <taxon>Pseudomonadota</taxon>
        <taxon>Alphaproteobacteria</taxon>
        <taxon>Rhodobacterales</taxon>
        <taxon>Roseobacteraceae</taxon>
        <taxon>Thalassovita</taxon>
    </lineage>
</organism>
<proteinExistence type="predicted"/>
<dbReference type="Pfam" id="PF11391">
    <property type="entry name" value="DUF2798"/>
    <property type="match status" value="1"/>
</dbReference>
<keyword evidence="1" id="KW-0472">Membrane</keyword>
<dbReference type="Proteomes" id="UP000306113">
    <property type="component" value="Unassembled WGS sequence"/>
</dbReference>
<sequence>MQDRKIIIVAQLFISAMMAFLMTGIFGALNLGLTREWLAHWPESFFTAWPIAFALSMIVSPIAFGLSWRVNRLLFRAE</sequence>
<dbReference type="EMBL" id="SSMD01000001">
    <property type="protein sequence ID" value="THD76512.1"/>
    <property type="molecule type" value="Genomic_DNA"/>
</dbReference>
<dbReference type="AlphaFoldDB" id="A0A4S3MD38"/>
<keyword evidence="3" id="KW-1185">Reference proteome</keyword>
<accession>A0A4S3MD38</accession>
<evidence type="ECO:0000313" key="2">
    <source>
        <dbReference type="EMBL" id="THD76512.1"/>
    </source>
</evidence>
<feature type="transmembrane region" description="Helical" evidence="1">
    <location>
        <begin position="45"/>
        <end position="66"/>
    </location>
</feature>
<protein>
    <submittedName>
        <fullName evidence="2">DUF2798 domain-containing protein</fullName>
    </submittedName>
</protein>
<comment type="caution">
    <text evidence="2">The sequence shown here is derived from an EMBL/GenBank/DDBJ whole genome shotgun (WGS) entry which is preliminary data.</text>
</comment>